<dbReference type="SUPFAM" id="SSF51197">
    <property type="entry name" value="Clavaminate synthase-like"/>
    <property type="match status" value="1"/>
</dbReference>
<dbReference type="Proteomes" id="UP000823775">
    <property type="component" value="Unassembled WGS sequence"/>
</dbReference>
<keyword evidence="1" id="KW-0479">Metal-binding</keyword>
<keyword evidence="2" id="KW-0560">Oxidoreductase</keyword>
<gene>
    <name evidence="5" type="ORF">HAX54_045659</name>
</gene>
<protein>
    <recommendedName>
        <fullName evidence="4">Isopenicillin N synthase-like Fe(2+) 2OG dioxygenase domain-containing protein</fullName>
    </recommendedName>
</protein>
<dbReference type="InterPro" id="IPR027443">
    <property type="entry name" value="IPNS-like_sf"/>
</dbReference>
<dbReference type="InterPro" id="IPR044861">
    <property type="entry name" value="IPNS-like_FE2OG_OXY"/>
</dbReference>
<comment type="caution">
    <text evidence="5">The sequence shown here is derived from an EMBL/GenBank/DDBJ whole genome shotgun (WGS) entry which is preliminary data.</text>
</comment>
<sequence length="120" mass="13335">MARALRMQAEDMRIKLLLPSFCPQPELVMGLCPHTDAAALVILLEVNETEGLQIKFHIFPGAFVVSIGNILEPQNGCDLGPAPSLFTPQFPAKYRRIDVLVTLKDFSLESSLENHTWTLS</sequence>
<dbReference type="InterPro" id="IPR050295">
    <property type="entry name" value="Plant_2OG-oxidoreductases"/>
</dbReference>
<evidence type="ECO:0000313" key="5">
    <source>
        <dbReference type="EMBL" id="MCD7448720.1"/>
    </source>
</evidence>
<evidence type="ECO:0000313" key="6">
    <source>
        <dbReference type="Proteomes" id="UP000823775"/>
    </source>
</evidence>
<dbReference type="Gene3D" id="2.60.120.330">
    <property type="entry name" value="B-lactam Antibiotic, Isopenicillin N Synthase, Chain"/>
    <property type="match status" value="1"/>
</dbReference>
<evidence type="ECO:0000256" key="3">
    <source>
        <dbReference type="ARBA" id="ARBA00023004"/>
    </source>
</evidence>
<dbReference type="Pfam" id="PF03171">
    <property type="entry name" value="2OG-FeII_Oxy"/>
    <property type="match status" value="1"/>
</dbReference>
<dbReference type="PANTHER" id="PTHR47991">
    <property type="entry name" value="OXOGLUTARATE/IRON-DEPENDENT DIOXYGENASE"/>
    <property type="match status" value="1"/>
</dbReference>
<proteinExistence type="predicted"/>
<organism evidence="5 6">
    <name type="scientific">Datura stramonium</name>
    <name type="common">Jimsonweed</name>
    <name type="synonym">Common thornapple</name>
    <dbReference type="NCBI Taxonomy" id="4076"/>
    <lineage>
        <taxon>Eukaryota</taxon>
        <taxon>Viridiplantae</taxon>
        <taxon>Streptophyta</taxon>
        <taxon>Embryophyta</taxon>
        <taxon>Tracheophyta</taxon>
        <taxon>Spermatophyta</taxon>
        <taxon>Magnoliopsida</taxon>
        <taxon>eudicotyledons</taxon>
        <taxon>Gunneridae</taxon>
        <taxon>Pentapetalae</taxon>
        <taxon>asterids</taxon>
        <taxon>lamiids</taxon>
        <taxon>Solanales</taxon>
        <taxon>Solanaceae</taxon>
        <taxon>Solanoideae</taxon>
        <taxon>Datureae</taxon>
        <taxon>Datura</taxon>
    </lineage>
</organism>
<keyword evidence="3" id="KW-0408">Iron</keyword>
<evidence type="ECO:0000256" key="2">
    <source>
        <dbReference type="ARBA" id="ARBA00023002"/>
    </source>
</evidence>
<name>A0ABS8RPH8_DATST</name>
<feature type="domain" description="Isopenicillin N synthase-like Fe(2+) 2OG dioxygenase" evidence="4">
    <location>
        <begin position="21"/>
        <end position="71"/>
    </location>
</feature>
<keyword evidence="6" id="KW-1185">Reference proteome</keyword>
<accession>A0ABS8RPH8</accession>
<evidence type="ECO:0000259" key="4">
    <source>
        <dbReference type="Pfam" id="PF03171"/>
    </source>
</evidence>
<evidence type="ECO:0000256" key="1">
    <source>
        <dbReference type="ARBA" id="ARBA00022723"/>
    </source>
</evidence>
<reference evidence="5 6" key="1">
    <citation type="journal article" date="2021" name="BMC Genomics">
        <title>Datura genome reveals duplications of psychoactive alkaloid biosynthetic genes and high mutation rate following tissue culture.</title>
        <authorList>
            <person name="Rajewski A."/>
            <person name="Carter-House D."/>
            <person name="Stajich J."/>
            <person name="Litt A."/>
        </authorList>
    </citation>
    <scope>NUCLEOTIDE SEQUENCE [LARGE SCALE GENOMIC DNA]</scope>
    <source>
        <strain evidence="5">AR-01</strain>
    </source>
</reference>
<dbReference type="EMBL" id="JACEIK010000071">
    <property type="protein sequence ID" value="MCD7448720.1"/>
    <property type="molecule type" value="Genomic_DNA"/>
</dbReference>